<evidence type="ECO:0000259" key="21">
    <source>
        <dbReference type="Pfam" id="PF00136"/>
    </source>
</evidence>
<evidence type="ECO:0000256" key="9">
    <source>
        <dbReference type="ARBA" id="ARBA00022723"/>
    </source>
</evidence>
<dbReference type="GO" id="GO:0008270">
    <property type="term" value="F:zinc ion binding"/>
    <property type="evidence" value="ECO:0007669"/>
    <property type="project" value="UniProtKB-KW"/>
</dbReference>
<dbReference type="GO" id="GO:0003677">
    <property type="term" value="F:DNA binding"/>
    <property type="evidence" value="ECO:0007669"/>
    <property type="project" value="UniProtKB-KW"/>
</dbReference>
<dbReference type="CDD" id="cd05533">
    <property type="entry name" value="POLBc_delta"/>
    <property type="match status" value="1"/>
</dbReference>
<keyword evidence="9 20" id="KW-0479">Metal-binding</keyword>
<evidence type="ECO:0000256" key="7">
    <source>
        <dbReference type="ARBA" id="ARBA00022705"/>
    </source>
</evidence>
<dbReference type="InterPro" id="IPR006133">
    <property type="entry name" value="DNA-dir_DNA_pol_B_exonuc"/>
</dbReference>
<evidence type="ECO:0000313" key="25">
    <source>
        <dbReference type="EMBL" id="OMJ19195.1"/>
    </source>
</evidence>
<dbReference type="FunFam" id="1.10.287.690:FF:000001">
    <property type="entry name" value="DNA polymerase"/>
    <property type="match status" value="1"/>
</dbReference>
<dbReference type="InterPro" id="IPR050240">
    <property type="entry name" value="DNA_pol_type-B"/>
</dbReference>
<sequence length="1096" mass="124583">MDSPSSKYKHEALMNISDISSDPVNDLSKRMKINKKSNLTLNELKKKQDMEKESDFQRQLAALESTEKKEREGKDLWARPPVPDFNPETTNIAFQQMEIVDHYNPTRQELSLRLFGVTDDGNSIMCEVYNFQSYFYVPAPSGFNPDNIENVRRHLNSILSGESGLNKDLDSVTKMETVTKESLYGYTGGKKAPFWKIYMRLPKAISTARRMFERGIDIPGVGSYASQTFESNLEYVIRFLVDMKLVGSGWLELAAGKYKIRSEAEKKTHCQLEVEICYTNIISHEPVQEWSRVAPLRILSFDIECAGRKGIFPEPQHDPVIQIAGMITRQGDDRPFVRTLFTLGECSPIVGSQVICCQTEEILLAKFAEFIQITDPDVLIGYNIVNFDLPYLIERADHLGVTSGSFLGRVKETKSVIKEARFSSKAYGTRDRKDINIDGRVQLDILQAILRDYKLRSYSLNSVSAHFLGEQKEDVPHNIITELQNGTNDTRRRLGVYCLKDSYLPQRLMDKLMLLVNYMEMARVTGIPFNYLLTRGQQIRVISQLYRSAVLQDFVIPAMDVERGSGTDQYEGAIVIEPMRGYYDVPIATLDFASLYPSIMIAHNLCYTTLVSRVAIERLKLVEGEDYITTPTNDCFIATKKRKGLLPYILEQLLLARKTAKRDMAKETDPFKIQVLNGRQLALKVVANSVYGFTGATIGRLPCLQISASVTSYGRMMIEATKSSVEEEFTKEKGYDHDAIVIYGDTDSVMVKFGTEDLKESMRLGKIAADLITERFVSPIKLEFEKVYFPYLLINKKRYAGLYWTKAEKYDKLDTKGIETVRRDNCPLVQALVEKCLRLMLIDRNVEGAVTFAKQSISDLLQNKVDLSQLIITKALSKTDYAGKQAHVELAERMRKRDAGSAPQVGDRVAYVITKASKGAAAYEKAEDPIYVLNNGLPIDTKYYLENQLVKPLTRIFEPILGDKVGNLFTGDHTRIIQLSAPTKGGLMRFTVKSETCLGCRVPLKKGIDSNNKYSRAVCSHCLPKLPEIYLKNMKISNNYQTRYSRLWSECQRCQSVMHEDVLCANSDCPIFYMRTKAQHDNNEHMKLMSRFEATW</sequence>
<dbReference type="SUPFAM" id="SSF53098">
    <property type="entry name" value="Ribonuclease H-like"/>
    <property type="match status" value="1"/>
</dbReference>
<feature type="domain" description="DNA-directed DNA polymerase family B multifunctional" evidence="21">
    <location>
        <begin position="527"/>
        <end position="960"/>
    </location>
</feature>
<feature type="domain" description="DNA-directed DNA polymerase family B exonuclease" evidence="22">
    <location>
        <begin position="227"/>
        <end position="463"/>
    </location>
</feature>
<dbReference type="GO" id="GO:0000166">
    <property type="term" value="F:nucleotide binding"/>
    <property type="evidence" value="ECO:0007669"/>
    <property type="project" value="InterPro"/>
</dbReference>
<evidence type="ECO:0000256" key="15">
    <source>
        <dbReference type="ARBA" id="ARBA00023004"/>
    </source>
</evidence>
<dbReference type="InterPro" id="IPR006172">
    <property type="entry name" value="DNA-dir_DNA_pol_B"/>
</dbReference>
<dbReference type="PROSITE" id="PS00116">
    <property type="entry name" value="DNA_POLYMERASE_B"/>
    <property type="match status" value="1"/>
</dbReference>
<dbReference type="InterPro" id="IPR023211">
    <property type="entry name" value="DNA_pol_palm_dom_sf"/>
</dbReference>
<dbReference type="InterPro" id="IPR012337">
    <property type="entry name" value="RNaseH-like_sf"/>
</dbReference>
<keyword evidence="11" id="KW-0378">Hydrolase</keyword>
<organism evidence="25 27">
    <name type="scientific">Smittium culicis</name>
    <dbReference type="NCBI Taxonomy" id="133412"/>
    <lineage>
        <taxon>Eukaryota</taxon>
        <taxon>Fungi</taxon>
        <taxon>Fungi incertae sedis</taxon>
        <taxon>Zoopagomycota</taxon>
        <taxon>Kickxellomycotina</taxon>
        <taxon>Harpellomycetes</taxon>
        <taxon>Harpellales</taxon>
        <taxon>Legeriomycetaceae</taxon>
        <taxon>Smittium</taxon>
    </lineage>
</organism>
<evidence type="ECO:0000313" key="26">
    <source>
        <dbReference type="EMBL" id="OMJ25540.1"/>
    </source>
</evidence>
<gene>
    <name evidence="26" type="ORF">AYI69_g4254</name>
    <name evidence="25" type="ORF">AYI69_g6731</name>
</gene>
<evidence type="ECO:0000256" key="8">
    <source>
        <dbReference type="ARBA" id="ARBA00022722"/>
    </source>
</evidence>
<evidence type="ECO:0000256" key="4">
    <source>
        <dbReference type="ARBA" id="ARBA00022485"/>
    </source>
</evidence>
<keyword evidence="27" id="KW-1185">Reference proteome</keyword>
<dbReference type="GO" id="GO:0003887">
    <property type="term" value="F:DNA-directed DNA polymerase activity"/>
    <property type="evidence" value="ECO:0007669"/>
    <property type="project" value="UniProtKB-KW"/>
</dbReference>
<evidence type="ECO:0000256" key="10">
    <source>
        <dbReference type="ARBA" id="ARBA00022771"/>
    </source>
</evidence>
<dbReference type="EMBL" id="LSSM01003076">
    <property type="protein sequence ID" value="OMJ19195.1"/>
    <property type="molecule type" value="Genomic_DNA"/>
</dbReference>
<feature type="domain" description="DNA polymerase delta/zeta catalytic subunit N-terminal" evidence="24">
    <location>
        <begin position="134"/>
        <end position="205"/>
    </location>
</feature>
<comment type="caution">
    <text evidence="25">The sequence shown here is derived from an EMBL/GenBank/DDBJ whole genome shotgun (WGS) entry which is preliminary data.</text>
</comment>
<dbReference type="Gene3D" id="3.30.420.10">
    <property type="entry name" value="Ribonuclease H-like superfamily/Ribonuclease H"/>
    <property type="match status" value="1"/>
</dbReference>
<dbReference type="InterPro" id="IPR017964">
    <property type="entry name" value="DNA-dir_DNA_pol_B_CS"/>
</dbReference>
<dbReference type="InterPro" id="IPR025687">
    <property type="entry name" value="Znf-C4pol"/>
</dbReference>
<accession>A0A1R1XX74</accession>
<keyword evidence="15 20" id="KW-0408">Iron</keyword>
<keyword evidence="10 20" id="KW-0863">Zinc-finger</keyword>
<evidence type="ECO:0000256" key="11">
    <source>
        <dbReference type="ARBA" id="ARBA00022801"/>
    </source>
</evidence>
<dbReference type="OrthoDB" id="2414538at2759"/>
<keyword evidence="7 20" id="KW-0235">DNA replication</keyword>
<dbReference type="SMART" id="SM00486">
    <property type="entry name" value="POLBc"/>
    <property type="match status" value="1"/>
</dbReference>
<evidence type="ECO:0000256" key="12">
    <source>
        <dbReference type="ARBA" id="ARBA00022833"/>
    </source>
</evidence>
<keyword evidence="8" id="KW-0540">Nuclease</keyword>
<dbReference type="Pfam" id="PF14260">
    <property type="entry name" value="zf-C4pol"/>
    <property type="match status" value="1"/>
</dbReference>
<dbReference type="GO" id="GO:0006287">
    <property type="term" value="P:base-excision repair, gap-filling"/>
    <property type="evidence" value="ECO:0007669"/>
    <property type="project" value="TreeGrafter"/>
</dbReference>
<evidence type="ECO:0000259" key="22">
    <source>
        <dbReference type="Pfam" id="PF03104"/>
    </source>
</evidence>
<comment type="similarity">
    <text evidence="3 20">Belongs to the DNA polymerase type-B family.</text>
</comment>
<dbReference type="Pfam" id="PF03104">
    <property type="entry name" value="DNA_pol_B_exo1"/>
    <property type="match status" value="1"/>
</dbReference>
<dbReference type="GO" id="GO:0008296">
    <property type="term" value="F:3'-5'-DNA exonuclease activity"/>
    <property type="evidence" value="ECO:0007669"/>
    <property type="project" value="TreeGrafter"/>
</dbReference>
<reference evidence="25" key="1">
    <citation type="submission" date="2017-01" db="EMBL/GenBank/DDBJ databases">
        <authorList>
            <person name="Mah S.A."/>
            <person name="Swanson W.J."/>
            <person name="Moy G.W."/>
            <person name="Vacquier V.D."/>
        </authorList>
    </citation>
    <scope>NUCLEOTIDE SEQUENCE [LARGE SCALE GENOMIC DNA]</scope>
    <source>
        <strain evidence="25">ID-206-W2</strain>
    </source>
</reference>
<evidence type="ECO:0000256" key="6">
    <source>
        <dbReference type="ARBA" id="ARBA00022695"/>
    </source>
</evidence>
<dbReference type="InterPro" id="IPR036397">
    <property type="entry name" value="RNaseH_sf"/>
</dbReference>
<dbReference type="FunFam" id="3.30.420.10:FF:000004">
    <property type="entry name" value="DNA polymerase"/>
    <property type="match status" value="1"/>
</dbReference>
<dbReference type="EC" id="2.7.7.7" evidence="20"/>
<protein>
    <recommendedName>
        <fullName evidence="20">DNA polymerase</fullName>
        <ecNumber evidence="20">2.7.7.7</ecNumber>
    </recommendedName>
</protein>
<dbReference type="CDD" id="cd05777">
    <property type="entry name" value="DNA_polB_delta_exo"/>
    <property type="match status" value="1"/>
</dbReference>
<comment type="cofactor">
    <cofactor evidence="1 20">
        <name>[4Fe-4S] cluster</name>
        <dbReference type="ChEBI" id="CHEBI:49883"/>
    </cofactor>
</comment>
<dbReference type="InterPro" id="IPR006134">
    <property type="entry name" value="DNA-dir_DNA_pol_B_multi_dom"/>
</dbReference>
<dbReference type="Gene3D" id="3.30.342.10">
    <property type="entry name" value="DNA Polymerase, chain B, domain 1"/>
    <property type="match status" value="1"/>
</dbReference>
<keyword evidence="16 20" id="KW-0411">Iron-sulfur</keyword>
<proteinExistence type="inferred from homology"/>
<dbReference type="FunFam" id="1.10.132.60:FF:000001">
    <property type="entry name" value="DNA polymerase"/>
    <property type="match status" value="1"/>
</dbReference>
<keyword evidence="4 20" id="KW-0004">4Fe-4S</keyword>
<dbReference type="GO" id="GO:0045004">
    <property type="term" value="P:DNA replication proofreading"/>
    <property type="evidence" value="ECO:0007669"/>
    <property type="project" value="TreeGrafter"/>
</dbReference>
<dbReference type="NCBIfam" id="TIGR00592">
    <property type="entry name" value="pol2"/>
    <property type="match status" value="1"/>
</dbReference>
<evidence type="ECO:0000256" key="1">
    <source>
        <dbReference type="ARBA" id="ARBA00001966"/>
    </source>
</evidence>
<dbReference type="PRINTS" id="PR00106">
    <property type="entry name" value="DNAPOLB"/>
</dbReference>
<evidence type="ECO:0000256" key="5">
    <source>
        <dbReference type="ARBA" id="ARBA00022679"/>
    </source>
</evidence>
<keyword evidence="17 20" id="KW-0238">DNA-binding</keyword>
<dbReference type="GO" id="GO:0051539">
    <property type="term" value="F:4 iron, 4 sulfur cluster binding"/>
    <property type="evidence" value="ECO:0007669"/>
    <property type="project" value="UniProtKB-KW"/>
</dbReference>
<evidence type="ECO:0000256" key="3">
    <source>
        <dbReference type="ARBA" id="ARBA00005755"/>
    </source>
</evidence>
<dbReference type="Gene3D" id="1.10.132.60">
    <property type="entry name" value="DNA polymerase family B, C-terminal domain"/>
    <property type="match status" value="1"/>
</dbReference>
<feature type="domain" description="C4-type zinc-finger of DNA polymerase delta" evidence="23">
    <location>
        <begin position="997"/>
        <end position="1075"/>
    </location>
</feature>
<dbReference type="Gene3D" id="1.10.287.690">
    <property type="entry name" value="Helix hairpin bin"/>
    <property type="match status" value="1"/>
</dbReference>
<dbReference type="Pfam" id="PF00136">
    <property type="entry name" value="DNA_pol_B"/>
    <property type="match status" value="1"/>
</dbReference>
<reference evidence="27" key="2">
    <citation type="submission" date="2017-01" db="EMBL/GenBank/DDBJ databases">
        <authorList>
            <person name="Wang Y."/>
            <person name="White M."/>
            <person name="Kvist S."/>
            <person name="Moncalvo J.-M."/>
        </authorList>
    </citation>
    <scope>NUCLEOTIDE SEQUENCE [LARGE SCALE GENOMIC DNA]</scope>
    <source>
        <strain evidence="27">ID-206-W2</strain>
    </source>
</reference>
<dbReference type="PANTHER" id="PTHR10322">
    <property type="entry name" value="DNA POLYMERASE CATALYTIC SUBUNIT"/>
    <property type="match status" value="1"/>
</dbReference>
<dbReference type="PANTHER" id="PTHR10322:SF23">
    <property type="entry name" value="DNA POLYMERASE DELTA CATALYTIC SUBUNIT"/>
    <property type="match status" value="1"/>
</dbReference>
<keyword evidence="12 20" id="KW-0862">Zinc</keyword>
<evidence type="ECO:0000313" key="27">
    <source>
        <dbReference type="Proteomes" id="UP000187429"/>
    </source>
</evidence>
<evidence type="ECO:0000256" key="13">
    <source>
        <dbReference type="ARBA" id="ARBA00022839"/>
    </source>
</evidence>
<evidence type="ECO:0000256" key="14">
    <source>
        <dbReference type="ARBA" id="ARBA00022932"/>
    </source>
</evidence>
<evidence type="ECO:0000259" key="23">
    <source>
        <dbReference type="Pfam" id="PF14260"/>
    </source>
</evidence>
<comment type="catalytic activity">
    <reaction evidence="19 20">
        <text>DNA(n) + a 2'-deoxyribonucleoside 5'-triphosphate = DNA(n+1) + diphosphate</text>
        <dbReference type="Rhea" id="RHEA:22508"/>
        <dbReference type="Rhea" id="RHEA-COMP:17339"/>
        <dbReference type="Rhea" id="RHEA-COMP:17340"/>
        <dbReference type="ChEBI" id="CHEBI:33019"/>
        <dbReference type="ChEBI" id="CHEBI:61560"/>
        <dbReference type="ChEBI" id="CHEBI:173112"/>
        <dbReference type="EC" id="2.7.7.7"/>
    </reaction>
</comment>
<dbReference type="Gene3D" id="3.90.1600.10">
    <property type="entry name" value="Palm domain of DNA polymerase"/>
    <property type="match status" value="1"/>
</dbReference>
<keyword evidence="6 20" id="KW-0548">Nucleotidyltransferase</keyword>
<comment type="subcellular location">
    <subcellularLocation>
        <location evidence="2 20">Nucleus</location>
    </subcellularLocation>
</comment>
<dbReference type="GO" id="GO:0043625">
    <property type="term" value="C:delta DNA polymerase complex"/>
    <property type="evidence" value="ECO:0007669"/>
    <property type="project" value="UniProtKB-ARBA"/>
</dbReference>
<keyword evidence="14 20" id="KW-0239">DNA-directed DNA polymerase</keyword>
<dbReference type="InterPro" id="IPR042087">
    <property type="entry name" value="DNA_pol_B_thumb"/>
</dbReference>
<dbReference type="AlphaFoldDB" id="A0A1R1XX74"/>
<dbReference type="InterPro" id="IPR043502">
    <property type="entry name" value="DNA/RNA_pol_sf"/>
</dbReference>
<evidence type="ECO:0000259" key="24">
    <source>
        <dbReference type="Pfam" id="PF24055"/>
    </source>
</evidence>
<keyword evidence="18 20" id="KW-0539">Nucleus</keyword>
<name>A0A1R1XX74_9FUNG</name>
<dbReference type="SUPFAM" id="SSF56672">
    <property type="entry name" value="DNA/RNA polymerases"/>
    <property type="match status" value="1"/>
</dbReference>
<evidence type="ECO:0000256" key="2">
    <source>
        <dbReference type="ARBA" id="ARBA00004123"/>
    </source>
</evidence>
<evidence type="ECO:0000256" key="16">
    <source>
        <dbReference type="ARBA" id="ARBA00023014"/>
    </source>
</evidence>
<keyword evidence="5 20" id="KW-0808">Transferase</keyword>
<evidence type="ECO:0000256" key="17">
    <source>
        <dbReference type="ARBA" id="ARBA00023125"/>
    </source>
</evidence>
<dbReference type="Pfam" id="PF24055">
    <property type="entry name" value="POL3_N"/>
    <property type="match status" value="1"/>
</dbReference>
<keyword evidence="13" id="KW-0269">Exonuclease</keyword>
<evidence type="ECO:0000256" key="18">
    <source>
        <dbReference type="ARBA" id="ARBA00023242"/>
    </source>
</evidence>
<evidence type="ECO:0000256" key="20">
    <source>
        <dbReference type="RuleBase" id="RU000442"/>
    </source>
</evidence>
<dbReference type="GO" id="GO:0006297">
    <property type="term" value="P:nucleotide-excision repair, DNA gap filling"/>
    <property type="evidence" value="ECO:0007669"/>
    <property type="project" value="TreeGrafter"/>
</dbReference>
<dbReference type="Proteomes" id="UP000187429">
    <property type="component" value="Unassembled WGS sequence"/>
</dbReference>
<dbReference type="InterPro" id="IPR056435">
    <property type="entry name" value="DPOD/Z_N"/>
</dbReference>
<evidence type="ECO:0000256" key="19">
    <source>
        <dbReference type="ARBA" id="ARBA00049244"/>
    </source>
</evidence>
<dbReference type="EMBL" id="LSSM01001625">
    <property type="protein sequence ID" value="OMJ25540.1"/>
    <property type="molecule type" value="Genomic_DNA"/>
</dbReference>